<protein>
    <submittedName>
        <fullName evidence="2">Uncharacterized protein</fullName>
    </submittedName>
</protein>
<proteinExistence type="predicted"/>
<feature type="transmembrane region" description="Helical" evidence="1">
    <location>
        <begin position="80"/>
        <end position="102"/>
    </location>
</feature>
<dbReference type="RefSeq" id="WP_003136116.1">
    <property type="nucleotide sequence ID" value="NZ_AMQS01000026.1"/>
</dbReference>
<keyword evidence="1" id="KW-1133">Transmembrane helix</keyword>
<dbReference type="EMBL" id="AMQS01000026">
    <property type="protein sequence ID" value="EKF51038.1"/>
    <property type="molecule type" value="Genomic_DNA"/>
</dbReference>
<organism evidence="2 3">
    <name type="scientific">Lactococcus garvieae DCC43</name>
    <dbReference type="NCBI Taxonomy" id="1231377"/>
    <lineage>
        <taxon>Bacteria</taxon>
        <taxon>Bacillati</taxon>
        <taxon>Bacillota</taxon>
        <taxon>Bacilli</taxon>
        <taxon>Lactobacillales</taxon>
        <taxon>Streptococcaceae</taxon>
        <taxon>Lactococcus</taxon>
    </lineage>
</organism>
<name>K2NU45_9LACT</name>
<comment type="caution">
    <text evidence="2">The sequence shown here is derived from an EMBL/GenBank/DDBJ whole genome shotgun (WGS) entry which is preliminary data.</text>
</comment>
<gene>
    <name evidence="2" type="ORF">C426_1619</name>
</gene>
<accession>K2NU45</accession>
<dbReference type="Proteomes" id="UP000006787">
    <property type="component" value="Unassembled WGS sequence"/>
</dbReference>
<feature type="transmembrane region" description="Helical" evidence="1">
    <location>
        <begin position="48"/>
        <end position="68"/>
    </location>
</feature>
<sequence length="214" mass="25261">MVALEKIADLKYCYQVLDCIKDLEKVFYKRELLIKELHERVNQDVEHLAFWSAWIMPILSLLALTFFSFKNIGSMQLWDIIVGILATVSISCFLYALMYFGVKISWKKGFMGKRKSKLYLKWAKRLENDKILINRNFEKILENEVLKNPRIDLCYYSSNSFEQFIHCLEMDKAGFLSEAVYISEKNKELIARSNIVDEVKKQLDKDFLLESIKN</sequence>
<dbReference type="AlphaFoldDB" id="K2NU45"/>
<evidence type="ECO:0000256" key="1">
    <source>
        <dbReference type="SAM" id="Phobius"/>
    </source>
</evidence>
<keyword evidence="1" id="KW-0812">Transmembrane</keyword>
<dbReference type="PATRIC" id="fig|1231377.3.peg.1605"/>
<reference evidence="2 3" key="1">
    <citation type="journal article" date="2012" name="J. Bacteriol.">
        <title>Genome Sequence of the Bacteriocin-Producing Strain Lactococcus garvieae DCC43.</title>
        <authorList>
            <person name="Gabrielsen C."/>
            <person name="Brede D.A."/>
            <person name="Hernandez P.E."/>
            <person name="Nes I.F."/>
            <person name="Diep D.B."/>
        </authorList>
    </citation>
    <scope>NUCLEOTIDE SEQUENCE [LARGE SCALE GENOMIC DNA]</scope>
    <source>
        <strain evidence="2 3">DCC43</strain>
    </source>
</reference>
<evidence type="ECO:0000313" key="2">
    <source>
        <dbReference type="EMBL" id="EKF51038.1"/>
    </source>
</evidence>
<keyword evidence="1" id="KW-0472">Membrane</keyword>
<evidence type="ECO:0000313" key="3">
    <source>
        <dbReference type="Proteomes" id="UP000006787"/>
    </source>
</evidence>